<feature type="compositionally biased region" description="Pro residues" evidence="1">
    <location>
        <begin position="1"/>
        <end position="20"/>
    </location>
</feature>
<gene>
    <name evidence="2" type="ORF">H9815_14375</name>
</gene>
<accession>A0A9D2EGF1</accession>
<comment type="caution">
    <text evidence="2">The sequence shown here is derived from an EMBL/GenBank/DDBJ whole genome shotgun (WGS) entry which is preliminary data.</text>
</comment>
<reference evidence="2" key="2">
    <citation type="submission" date="2021-04" db="EMBL/GenBank/DDBJ databases">
        <authorList>
            <person name="Gilroy R."/>
        </authorList>
    </citation>
    <scope>NUCLEOTIDE SEQUENCE</scope>
    <source>
        <strain evidence="2">ChiGjej4B4-7305</strain>
    </source>
</reference>
<feature type="region of interest" description="Disordered" evidence="1">
    <location>
        <begin position="1"/>
        <end position="30"/>
    </location>
</feature>
<evidence type="ECO:0000256" key="1">
    <source>
        <dbReference type="SAM" id="MobiDB-lite"/>
    </source>
</evidence>
<dbReference type="SUPFAM" id="SSF56112">
    <property type="entry name" value="Protein kinase-like (PK-like)"/>
    <property type="match status" value="1"/>
</dbReference>
<protein>
    <submittedName>
        <fullName evidence="2">TIGR02569 family protein</fullName>
    </submittedName>
</protein>
<dbReference type="AlphaFoldDB" id="A0A9D2EGF1"/>
<proteinExistence type="predicted"/>
<dbReference type="InterPro" id="IPR011009">
    <property type="entry name" value="Kinase-like_dom_sf"/>
</dbReference>
<evidence type="ECO:0000313" key="3">
    <source>
        <dbReference type="Proteomes" id="UP000824037"/>
    </source>
</evidence>
<dbReference type="Proteomes" id="UP000824037">
    <property type="component" value="Unassembled WGS sequence"/>
</dbReference>
<name>A0A9D2EGF1_9MICO</name>
<reference evidence="2" key="1">
    <citation type="journal article" date="2021" name="PeerJ">
        <title>Extensive microbial diversity within the chicken gut microbiome revealed by metagenomics and culture.</title>
        <authorList>
            <person name="Gilroy R."/>
            <person name="Ravi A."/>
            <person name="Getino M."/>
            <person name="Pursley I."/>
            <person name="Horton D.L."/>
            <person name="Alikhan N.F."/>
            <person name="Baker D."/>
            <person name="Gharbi K."/>
            <person name="Hall N."/>
            <person name="Watson M."/>
            <person name="Adriaenssens E.M."/>
            <person name="Foster-Nyarko E."/>
            <person name="Jarju S."/>
            <person name="Secka A."/>
            <person name="Antonio M."/>
            <person name="Oren A."/>
            <person name="Chaudhuri R.R."/>
            <person name="La Ragione R."/>
            <person name="Hildebrand F."/>
            <person name="Pallen M.J."/>
        </authorList>
    </citation>
    <scope>NUCLEOTIDE SEQUENCE</scope>
    <source>
        <strain evidence="2">ChiGjej4B4-7305</strain>
    </source>
</reference>
<sequence>MNSPPTGAPRPAAPTPPPTPVLAAFGADGPPTLLAGGQGSSWRAGTFVLKPVAAGDEPTQRWLHEVARPAVTDSGVRLAFPTPARDGAVVVDGWAATAWLAGDRPVGRWAERIEAARACGRALAPIDPRQMPRREDPWARADRAAWGESDQPLADHPLAQAVRSGASRPVDEGQVVHGDLAGNTLLHPGRPPAVIDLSLYVRPVEWAVAVLAVDVVAFEGAPVQLLSSIGVDPGFAHLLARALLFRMTTDIFLGGSPHPAYEPVARAVLLALPGGR</sequence>
<dbReference type="EMBL" id="DXBY01000247">
    <property type="protein sequence ID" value="HIZ36955.1"/>
    <property type="molecule type" value="Genomic_DNA"/>
</dbReference>
<organism evidence="2 3">
    <name type="scientific">Candidatus Ruania gallistercoris</name>
    <dbReference type="NCBI Taxonomy" id="2838746"/>
    <lineage>
        <taxon>Bacteria</taxon>
        <taxon>Bacillati</taxon>
        <taxon>Actinomycetota</taxon>
        <taxon>Actinomycetes</taxon>
        <taxon>Micrococcales</taxon>
        <taxon>Ruaniaceae</taxon>
        <taxon>Ruania</taxon>
    </lineage>
</organism>
<evidence type="ECO:0000313" key="2">
    <source>
        <dbReference type="EMBL" id="HIZ36955.1"/>
    </source>
</evidence>